<comment type="caution">
    <text evidence="2">The sequence shown here is derived from an EMBL/GenBank/DDBJ whole genome shotgun (WGS) entry which is preliminary data.</text>
</comment>
<dbReference type="AlphaFoldDB" id="A0A645B3S1"/>
<name>A0A645B3S1_9ZZZZ</name>
<gene>
    <name evidence="2" type="ORF">SDC9_106926</name>
</gene>
<evidence type="ECO:0000313" key="2">
    <source>
        <dbReference type="EMBL" id="MPM60079.1"/>
    </source>
</evidence>
<reference evidence="2" key="1">
    <citation type="submission" date="2019-08" db="EMBL/GenBank/DDBJ databases">
        <authorList>
            <person name="Kucharzyk K."/>
            <person name="Murdoch R.W."/>
            <person name="Higgins S."/>
            <person name="Loffler F."/>
        </authorList>
    </citation>
    <scope>NUCLEOTIDE SEQUENCE</scope>
</reference>
<organism evidence="2">
    <name type="scientific">bioreactor metagenome</name>
    <dbReference type="NCBI Taxonomy" id="1076179"/>
    <lineage>
        <taxon>unclassified sequences</taxon>
        <taxon>metagenomes</taxon>
        <taxon>ecological metagenomes</taxon>
    </lineage>
</organism>
<feature type="compositionally biased region" description="Low complexity" evidence="1">
    <location>
        <begin position="168"/>
        <end position="185"/>
    </location>
</feature>
<accession>A0A645B3S1</accession>
<feature type="region of interest" description="Disordered" evidence="1">
    <location>
        <begin position="159"/>
        <end position="204"/>
    </location>
</feature>
<proteinExistence type="predicted"/>
<sequence>MMPSIANITDQPSLCAPAVIAQISSGLAMVSRAARPLSWSSPCASQTTTALVTRNGTNADNCSQKTMSCMLRPPNRLASSCTQLITGPYTLGVSCQGRSVQRSTGSNWLRNTAAGVMSYGFMPSTCSRPYAAYINTSAEVSGGTISVATLSTTPKVKTRQTFGVQPSRTARTATARPTPPMITAANSTPETTHSPGVGTNPAGR</sequence>
<dbReference type="EMBL" id="VSSQ01017616">
    <property type="protein sequence ID" value="MPM60079.1"/>
    <property type="molecule type" value="Genomic_DNA"/>
</dbReference>
<protein>
    <submittedName>
        <fullName evidence="2">Uncharacterized protein</fullName>
    </submittedName>
</protein>
<evidence type="ECO:0000256" key="1">
    <source>
        <dbReference type="SAM" id="MobiDB-lite"/>
    </source>
</evidence>